<protein>
    <submittedName>
        <fullName evidence="1">Uncharacterized protein</fullName>
    </submittedName>
</protein>
<comment type="caution">
    <text evidence="1">The sequence shown here is derived from an EMBL/GenBank/DDBJ whole genome shotgun (WGS) entry which is preliminary data.</text>
</comment>
<accession>A0AA39Y5M4</accession>
<dbReference type="AlphaFoldDB" id="A0AA39Y5M4"/>
<organism evidence="1 2">
    <name type="scientific">Cercophora newfieldiana</name>
    <dbReference type="NCBI Taxonomy" id="92897"/>
    <lineage>
        <taxon>Eukaryota</taxon>
        <taxon>Fungi</taxon>
        <taxon>Dikarya</taxon>
        <taxon>Ascomycota</taxon>
        <taxon>Pezizomycotina</taxon>
        <taxon>Sordariomycetes</taxon>
        <taxon>Sordariomycetidae</taxon>
        <taxon>Sordariales</taxon>
        <taxon>Lasiosphaeriaceae</taxon>
        <taxon>Cercophora</taxon>
    </lineage>
</organism>
<name>A0AA39Y5M4_9PEZI</name>
<evidence type="ECO:0000313" key="2">
    <source>
        <dbReference type="Proteomes" id="UP001174936"/>
    </source>
</evidence>
<sequence length="260" mass="28118">MKLLWAGHPGDFVVVTWFDFRSSSVAQDGNLRGGEARLGDIDLSPMVAATGILYPDLSVSRPSGSAPHGVGSAQITGHISLPVASCICAVASKAIRHPHLPFHIWICSAESSVLLLVMPQRSLHTETLCIEGKSSPKPKPVPVSFVGEWVGIRLTQKSIKWISAFTRMRIRDKPHCGFSALSRSVLSQTSFQPCHVRCDALVSSHLRRTGVRVGICPVPATSELCAGGFRGSRHPNSPGIFHPVDLLQLPGSARQQLRQR</sequence>
<evidence type="ECO:0000313" key="1">
    <source>
        <dbReference type="EMBL" id="KAK0646487.1"/>
    </source>
</evidence>
<reference evidence="1" key="1">
    <citation type="submission" date="2023-06" db="EMBL/GenBank/DDBJ databases">
        <title>Genome-scale phylogeny and comparative genomics of the fungal order Sordariales.</title>
        <authorList>
            <consortium name="Lawrence Berkeley National Laboratory"/>
            <person name="Hensen N."/>
            <person name="Bonometti L."/>
            <person name="Westerberg I."/>
            <person name="Brannstrom I.O."/>
            <person name="Guillou S."/>
            <person name="Cros-Aarteil S."/>
            <person name="Calhoun S."/>
            <person name="Haridas S."/>
            <person name="Kuo A."/>
            <person name="Mondo S."/>
            <person name="Pangilinan J."/>
            <person name="Riley R."/>
            <person name="Labutti K."/>
            <person name="Andreopoulos B."/>
            <person name="Lipzen A."/>
            <person name="Chen C."/>
            <person name="Yanf M."/>
            <person name="Daum C."/>
            <person name="Ng V."/>
            <person name="Clum A."/>
            <person name="Steindorff A."/>
            <person name="Ohm R."/>
            <person name="Martin F."/>
            <person name="Silar P."/>
            <person name="Natvig D."/>
            <person name="Lalanne C."/>
            <person name="Gautier V."/>
            <person name="Ament-Velasquez S.L."/>
            <person name="Kruys A."/>
            <person name="Hutchinson M.I."/>
            <person name="Powell A.J."/>
            <person name="Barry K."/>
            <person name="Miller A.N."/>
            <person name="Grigoriev I.V."/>
            <person name="Debuchy R."/>
            <person name="Gladieux P."/>
            <person name="Thoren M.H."/>
            <person name="Johannesson H."/>
        </authorList>
    </citation>
    <scope>NUCLEOTIDE SEQUENCE</scope>
    <source>
        <strain evidence="1">SMH2532-1</strain>
    </source>
</reference>
<gene>
    <name evidence="1" type="ORF">B0T16DRAFT_163017</name>
</gene>
<dbReference type="Proteomes" id="UP001174936">
    <property type="component" value="Unassembled WGS sequence"/>
</dbReference>
<keyword evidence="2" id="KW-1185">Reference proteome</keyword>
<dbReference type="EMBL" id="JAULSV010000004">
    <property type="protein sequence ID" value="KAK0646487.1"/>
    <property type="molecule type" value="Genomic_DNA"/>
</dbReference>
<proteinExistence type="predicted"/>